<dbReference type="CDD" id="cd03089">
    <property type="entry name" value="PMM_PGM"/>
    <property type="match status" value="1"/>
</dbReference>
<dbReference type="Pfam" id="PF02878">
    <property type="entry name" value="PGM_PMM_I"/>
    <property type="match status" value="1"/>
</dbReference>
<dbReference type="Pfam" id="PF00408">
    <property type="entry name" value="PGM_PMM_IV"/>
    <property type="match status" value="1"/>
</dbReference>
<dbReference type="EC" id="5.4.2.8" evidence="5"/>
<feature type="domain" description="Alpha-D-phosphohexomutase alpha/beta/alpha" evidence="12">
    <location>
        <begin position="8"/>
        <end position="134"/>
    </location>
</feature>
<evidence type="ECO:0000259" key="13">
    <source>
        <dbReference type="Pfam" id="PF02879"/>
    </source>
</evidence>
<dbReference type="Pfam" id="PF02879">
    <property type="entry name" value="PGM_PMM_II"/>
    <property type="match status" value="1"/>
</dbReference>
<dbReference type="Pfam" id="PF02880">
    <property type="entry name" value="PGM_PMM_III"/>
    <property type="match status" value="1"/>
</dbReference>
<dbReference type="GO" id="GO:0005975">
    <property type="term" value="P:carbohydrate metabolic process"/>
    <property type="evidence" value="ECO:0007669"/>
    <property type="project" value="InterPro"/>
</dbReference>
<gene>
    <name evidence="15" type="ORF">BA177_06710</name>
</gene>
<evidence type="ECO:0000256" key="8">
    <source>
        <dbReference type="ARBA" id="ARBA00022842"/>
    </source>
</evidence>
<evidence type="ECO:0000313" key="16">
    <source>
        <dbReference type="Proteomes" id="UP000092695"/>
    </source>
</evidence>
<dbReference type="InterPro" id="IPR005841">
    <property type="entry name" value="Alpha-D-phosphohexomutase_SF"/>
</dbReference>
<evidence type="ECO:0000256" key="7">
    <source>
        <dbReference type="ARBA" id="ARBA00022723"/>
    </source>
</evidence>
<comment type="catalytic activity">
    <reaction evidence="1">
        <text>alpha-D-mannose 1-phosphate = D-mannose 6-phosphate</text>
        <dbReference type="Rhea" id="RHEA:11140"/>
        <dbReference type="ChEBI" id="CHEBI:58409"/>
        <dbReference type="ChEBI" id="CHEBI:58735"/>
        <dbReference type="EC" id="5.4.2.8"/>
    </reaction>
</comment>
<dbReference type="STRING" id="1548547.BA177_06710"/>
<dbReference type="Gene3D" id="3.40.120.10">
    <property type="entry name" value="Alpha-D-Glucose-1,6-Bisphosphate, subunit A, domain 3"/>
    <property type="match status" value="3"/>
</dbReference>
<dbReference type="PANTHER" id="PTHR43771:SF1">
    <property type="entry name" value="PHOSPHOMANNOMUTASE"/>
    <property type="match status" value="1"/>
</dbReference>
<dbReference type="InterPro" id="IPR016066">
    <property type="entry name" value="A-D-PHexomutase_CS"/>
</dbReference>
<keyword evidence="7 10" id="KW-0479">Metal-binding</keyword>
<comment type="pathway">
    <text evidence="3">Nucleotide-sugar biosynthesis; GDP-alpha-D-mannose biosynthesis; alpha-D-mannose 1-phosphate from D-fructose 6-phosphate: step 2/2.</text>
</comment>
<evidence type="ECO:0000256" key="10">
    <source>
        <dbReference type="RuleBase" id="RU004326"/>
    </source>
</evidence>
<dbReference type="GO" id="GO:0004615">
    <property type="term" value="F:phosphomannomutase activity"/>
    <property type="evidence" value="ECO:0007669"/>
    <property type="project" value="UniProtKB-EC"/>
</dbReference>
<keyword evidence="8 10" id="KW-0460">Magnesium</keyword>
<evidence type="ECO:0000313" key="15">
    <source>
        <dbReference type="EMBL" id="ANO50938.1"/>
    </source>
</evidence>
<evidence type="ECO:0000259" key="12">
    <source>
        <dbReference type="Pfam" id="PF02878"/>
    </source>
</evidence>
<dbReference type="PRINTS" id="PR00509">
    <property type="entry name" value="PGMPMM"/>
</dbReference>
<evidence type="ECO:0000259" key="14">
    <source>
        <dbReference type="Pfam" id="PF02880"/>
    </source>
</evidence>
<evidence type="ECO:0000256" key="9">
    <source>
        <dbReference type="ARBA" id="ARBA00023235"/>
    </source>
</evidence>
<dbReference type="InterPro" id="IPR005846">
    <property type="entry name" value="A-D-PHexomutase_a/b/a-III"/>
</dbReference>
<reference evidence="15 16" key="1">
    <citation type="submission" date="2016-06" db="EMBL/GenBank/DDBJ databases">
        <title>Complete genome sequence of a deep-branching marine Gamma Proteobacterium Woeseia oceani type strain XK5.</title>
        <authorList>
            <person name="Mu D."/>
            <person name="Du Z."/>
        </authorList>
    </citation>
    <scope>NUCLEOTIDE SEQUENCE [LARGE SCALE GENOMIC DNA]</scope>
    <source>
        <strain evidence="15 16">XK5</strain>
    </source>
</reference>
<evidence type="ECO:0000256" key="6">
    <source>
        <dbReference type="ARBA" id="ARBA00022553"/>
    </source>
</evidence>
<dbReference type="RefSeq" id="WP_068614515.1">
    <property type="nucleotide sequence ID" value="NZ_CP016268.1"/>
</dbReference>
<comment type="cofactor">
    <cofactor evidence="2">
        <name>Mg(2+)</name>
        <dbReference type="ChEBI" id="CHEBI:18420"/>
    </cofactor>
</comment>
<dbReference type="InterPro" id="IPR016055">
    <property type="entry name" value="A-D-PHexomutase_a/b/a-I/II/III"/>
</dbReference>
<dbReference type="KEGG" id="woc:BA177_06710"/>
<dbReference type="SUPFAM" id="SSF55957">
    <property type="entry name" value="Phosphoglucomutase, C-terminal domain"/>
    <property type="match status" value="1"/>
</dbReference>
<dbReference type="InterPro" id="IPR005845">
    <property type="entry name" value="A-D-PHexomutase_a/b/a-II"/>
</dbReference>
<evidence type="ECO:0000256" key="5">
    <source>
        <dbReference type="ARBA" id="ARBA00012730"/>
    </source>
</evidence>
<dbReference type="EMBL" id="CP016268">
    <property type="protein sequence ID" value="ANO50938.1"/>
    <property type="molecule type" value="Genomic_DNA"/>
</dbReference>
<protein>
    <recommendedName>
        <fullName evidence="5">phosphomannomutase</fullName>
        <ecNumber evidence="5">5.4.2.8</ecNumber>
    </recommendedName>
</protein>
<dbReference type="AlphaFoldDB" id="A0A193LEP5"/>
<organism evidence="15 16">
    <name type="scientific">Woeseia oceani</name>
    <dbReference type="NCBI Taxonomy" id="1548547"/>
    <lineage>
        <taxon>Bacteria</taxon>
        <taxon>Pseudomonadati</taxon>
        <taxon>Pseudomonadota</taxon>
        <taxon>Gammaproteobacteria</taxon>
        <taxon>Woeseiales</taxon>
        <taxon>Woeseiaceae</taxon>
        <taxon>Woeseia</taxon>
    </lineage>
</organism>
<dbReference type="InterPro" id="IPR005843">
    <property type="entry name" value="A-D-PHexomutase_C"/>
</dbReference>
<evidence type="ECO:0000256" key="3">
    <source>
        <dbReference type="ARBA" id="ARBA00004699"/>
    </source>
</evidence>
<evidence type="ECO:0000256" key="2">
    <source>
        <dbReference type="ARBA" id="ARBA00001946"/>
    </source>
</evidence>
<sequence>MPISIECFKAYDIRGQIPGQLNTDIAYRIGNATGAFLGGSGNVVLGRDMRLSSEEIADAVARGLMDAGMTVLDIGLCGTEMVYFATGQLGADGGIMVTASHNPADYNGMKLVREQARPISADTGLADIRRLAEQDERALAASKGERRTVDVFDEYIRHMLSYVDVEALKPLKLVVNAGNGCAGIAVDGLEPLLPFELIKIHHEPDGTFPNGVPNPLLPENRESTIQAIHAHGADIGIAWDGDFDRCFLFDEQGGFIEGYYIVGLLAESILAKHPGGKVVHDPRLTWNTLDMVEQAGGTAVQSKSGHSFIKETMRAVDGVYGGEMSAHHYFREFSYADSGMIPWLLVAELVSQSGKPLSALVGERIARYPASGEINRKVADAPAVLAMLLAAYGSEAQDVDDLDGYSFEFADWRFNIRMSNTEPVIRLNVESRGDIELMQKKTAEILEKIERFG</sequence>
<dbReference type="PROSITE" id="PS00710">
    <property type="entry name" value="PGM_PMM"/>
    <property type="match status" value="1"/>
</dbReference>
<evidence type="ECO:0000256" key="1">
    <source>
        <dbReference type="ARBA" id="ARBA00000586"/>
    </source>
</evidence>
<comment type="similarity">
    <text evidence="4 10">Belongs to the phosphohexose mutase family.</text>
</comment>
<keyword evidence="9" id="KW-0413">Isomerase</keyword>
<name>A0A193LEP5_9GAMM</name>
<evidence type="ECO:0000259" key="11">
    <source>
        <dbReference type="Pfam" id="PF00408"/>
    </source>
</evidence>
<keyword evidence="16" id="KW-1185">Reference proteome</keyword>
<dbReference type="PANTHER" id="PTHR43771">
    <property type="entry name" value="PHOSPHOMANNOMUTASE"/>
    <property type="match status" value="1"/>
</dbReference>
<dbReference type="InterPro" id="IPR005844">
    <property type="entry name" value="A-D-PHexomutase_a/b/a-I"/>
</dbReference>
<dbReference type="OrthoDB" id="9803322at2"/>
<proteinExistence type="inferred from homology"/>
<dbReference type="Gene3D" id="3.30.310.50">
    <property type="entry name" value="Alpha-D-phosphohexomutase, C-terminal domain"/>
    <property type="match status" value="1"/>
</dbReference>
<feature type="domain" description="Alpha-D-phosphohexomutase alpha/beta/alpha" evidence="14">
    <location>
        <begin position="258"/>
        <end position="368"/>
    </location>
</feature>
<dbReference type="GO" id="GO:0000287">
    <property type="term" value="F:magnesium ion binding"/>
    <property type="evidence" value="ECO:0007669"/>
    <property type="project" value="InterPro"/>
</dbReference>
<evidence type="ECO:0000256" key="4">
    <source>
        <dbReference type="ARBA" id="ARBA00010231"/>
    </source>
</evidence>
<keyword evidence="6" id="KW-0597">Phosphoprotein</keyword>
<feature type="domain" description="Alpha-D-phosphohexomutase C-terminal" evidence="11">
    <location>
        <begin position="373"/>
        <end position="443"/>
    </location>
</feature>
<feature type="domain" description="Alpha-D-phosphohexomutase alpha/beta/alpha" evidence="13">
    <location>
        <begin position="153"/>
        <end position="253"/>
    </location>
</feature>
<dbReference type="InterPro" id="IPR036900">
    <property type="entry name" value="A-D-PHexomutase_C_sf"/>
</dbReference>
<dbReference type="SUPFAM" id="SSF53738">
    <property type="entry name" value="Phosphoglucomutase, first 3 domains"/>
    <property type="match status" value="3"/>
</dbReference>
<dbReference type="Proteomes" id="UP000092695">
    <property type="component" value="Chromosome"/>
</dbReference>
<accession>A0A193LEP5</accession>